<organism evidence="1 2">
    <name type="scientific">Thalassiosira oceanica</name>
    <name type="common">Marine diatom</name>
    <dbReference type="NCBI Taxonomy" id="159749"/>
    <lineage>
        <taxon>Eukaryota</taxon>
        <taxon>Sar</taxon>
        <taxon>Stramenopiles</taxon>
        <taxon>Ochrophyta</taxon>
        <taxon>Bacillariophyta</taxon>
        <taxon>Coscinodiscophyceae</taxon>
        <taxon>Thalassiosirophycidae</taxon>
        <taxon>Thalassiosirales</taxon>
        <taxon>Thalassiosiraceae</taxon>
        <taxon>Thalassiosira</taxon>
    </lineage>
</organism>
<dbReference type="Gene3D" id="2.40.50.140">
    <property type="entry name" value="Nucleic acid-binding proteins"/>
    <property type="match status" value="1"/>
</dbReference>
<evidence type="ECO:0000313" key="2">
    <source>
        <dbReference type="Proteomes" id="UP000266841"/>
    </source>
</evidence>
<gene>
    <name evidence="1" type="ORF">THAOC_01370</name>
</gene>
<dbReference type="OMA" id="AFARVEC"/>
<dbReference type="Proteomes" id="UP000266841">
    <property type="component" value="Unassembled WGS sequence"/>
</dbReference>
<evidence type="ECO:0000313" key="1">
    <source>
        <dbReference type="EMBL" id="EJK76847.1"/>
    </source>
</evidence>
<evidence type="ECO:0008006" key="3">
    <source>
        <dbReference type="Google" id="ProtNLM"/>
    </source>
</evidence>
<proteinExistence type="predicted"/>
<dbReference type="InterPro" id="IPR012340">
    <property type="entry name" value="NA-bd_OB-fold"/>
</dbReference>
<reference evidence="1 2" key="1">
    <citation type="journal article" date="2012" name="Genome Biol.">
        <title>Genome and low-iron response of an oceanic diatom adapted to chronic iron limitation.</title>
        <authorList>
            <person name="Lommer M."/>
            <person name="Specht M."/>
            <person name="Roy A.S."/>
            <person name="Kraemer L."/>
            <person name="Andreson R."/>
            <person name="Gutowska M.A."/>
            <person name="Wolf J."/>
            <person name="Bergner S.V."/>
            <person name="Schilhabel M.B."/>
            <person name="Klostermeier U.C."/>
            <person name="Beiko R.G."/>
            <person name="Rosenstiel P."/>
            <person name="Hippler M."/>
            <person name="Laroche J."/>
        </authorList>
    </citation>
    <scope>NUCLEOTIDE SEQUENCE [LARGE SCALE GENOMIC DNA]</scope>
    <source>
        <strain evidence="1 2">CCMP1005</strain>
    </source>
</reference>
<keyword evidence="2" id="KW-1185">Reference proteome</keyword>
<dbReference type="EMBL" id="AGNL01001626">
    <property type="protein sequence ID" value="EJK76847.1"/>
    <property type="molecule type" value="Genomic_DNA"/>
</dbReference>
<comment type="caution">
    <text evidence="1">The sequence shown here is derived from an EMBL/GenBank/DDBJ whole genome shotgun (WGS) entry which is preliminary data.</text>
</comment>
<dbReference type="AlphaFoldDB" id="K0TQY3"/>
<name>K0TQY3_THAOC</name>
<accession>K0TQY3</accession>
<sequence length="424" mass="47621">MAAMPNDADHRPAPLDVRTIGLSPQYWSYTPLLIGDLNSLLLIDGVDCMVLRSSGVRTKVLPVQNVLLFGVITSIVKRANHNTAIVIDDGTGVIDVAYWDDHDSHDDSPQGGAFDLPPLLPEHQRLKRRKCGFRIGDSIEVMGKIKTLTAGEPASQLRVGAARCNCTREVVVKSICISTTDRWNAESLRWLTAIQFAKQADSMNIGAGGDVLSLCGEKIKSSVMMDGDMLVDRDFVVNRRCCQTPRRFRMAFYYCHCEAKLEPLDPTLFFRGALIDLLLEMESKSDLACKSATEDCLDLIGLSESDQTTTPPLLFRYETVNKNEELSKIALDLVVSQNSTPDLVKTNVQRLFRRTFAALASNGLLCLFNQEEDIYLLLSRTRVVEPYLRWRRKQPDGYSLPHPFFINCIPRKRLVTISKHLEEK</sequence>
<dbReference type="OrthoDB" id="77828at2759"/>
<protein>
    <recommendedName>
        <fullName evidence="3">CST complex subunit Stn1 N-terminal domain-containing protein</fullName>
    </recommendedName>
</protein>